<organism evidence="1 2">
    <name type="scientific">Pisolithus tinctorius Marx 270</name>
    <dbReference type="NCBI Taxonomy" id="870435"/>
    <lineage>
        <taxon>Eukaryota</taxon>
        <taxon>Fungi</taxon>
        <taxon>Dikarya</taxon>
        <taxon>Basidiomycota</taxon>
        <taxon>Agaricomycotina</taxon>
        <taxon>Agaricomycetes</taxon>
        <taxon>Agaricomycetidae</taxon>
        <taxon>Boletales</taxon>
        <taxon>Sclerodermatineae</taxon>
        <taxon>Pisolithaceae</taxon>
        <taxon>Pisolithus</taxon>
    </lineage>
</organism>
<evidence type="ECO:0000313" key="1">
    <source>
        <dbReference type="EMBL" id="KIO03520.1"/>
    </source>
</evidence>
<dbReference type="InParanoid" id="A0A0C3NRM7"/>
<dbReference type="HOGENOM" id="CLU_2559217_0_0_1"/>
<keyword evidence="2" id="KW-1185">Reference proteome</keyword>
<protein>
    <submittedName>
        <fullName evidence="1">Uncharacterized protein</fullName>
    </submittedName>
</protein>
<reference evidence="1 2" key="1">
    <citation type="submission" date="2014-04" db="EMBL/GenBank/DDBJ databases">
        <authorList>
            <consortium name="DOE Joint Genome Institute"/>
            <person name="Kuo A."/>
            <person name="Kohler A."/>
            <person name="Costa M.D."/>
            <person name="Nagy L.G."/>
            <person name="Floudas D."/>
            <person name="Copeland A."/>
            <person name="Barry K.W."/>
            <person name="Cichocki N."/>
            <person name="Veneault-Fourrey C."/>
            <person name="LaButti K."/>
            <person name="Lindquist E.A."/>
            <person name="Lipzen A."/>
            <person name="Lundell T."/>
            <person name="Morin E."/>
            <person name="Murat C."/>
            <person name="Sun H."/>
            <person name="Tunlid A."/>
            <person name="Henrissat B."/>
            <person name="Grigoriev I.V."/>
            <person name="Hibbett D.S."/>
            <person name="Martin F."/>
            <person name="Nordberg H.P."/>
            <person name="Cantor M.N."/>
            <person name="Hua S.X."/>
        </authorList>
    </citation>
    <scope>NUCLEOTIDE SEQUENCE [LARGE SCALE GENOMIC DNA]</scope>
    <source>
        <strain evidence="1 2">Marx 270</strain>
    </source>
</reference>
<sequence>MGVQPRGSKKGFRKGADDLATHEVALFIESTTKRARPMRCLMSEKEKGGSAAWPASDGVGETVKLVQVKATGRLWRGRRRRE</sequence>
<gene>
    <name evidence="1" type="ORF">M404DRAFT_624471</name>
</gene>
<dbReference type="AlphaFoldDB" id="A0A0C3NRM7"/>
<dbReference type="EMBL" id="KN831976">
    <property type="protein sequence ID" value="KIO03520.1"/>
    <property type="molecule type" value="Genomic_DNA"/>
</dbReference>
<accession>A0A0C3NRM7</accession>
<reference evidence="2" key="2">
    <citation type="submission" date="2015-01" db="EMBL/GenBank/DDBJ databases">
        <title>Evolutionary Origins and Diversification of the Mycorrhizal Mutualists.</title>
        <authorList>
            <consortium name="DOE Joint Genome Institute"/>
            <consortium name="Mycorrhizal Genomics Consortium"/>
            <person name="Kohler A."/>
            <person name="Kuo A."/>
            <person name="Nagy L.G."/>
            <person name="Floudas D."/>
            <person name="Copeland A."/>
            <person name="Barry K.W."/>
            <person name="Cichocki N."/>
            <person name="Veneault-Fourrey C."/>
            <person name="LaButti K."/>
            <person name="Lindquist E.A."/>
            <person name="Lipzen A."/>
            <person name="Lundell T."/>
            <person name="Morin E."/>
            <person name="Murat C."/>
            <person name="Riley R."/>
            <person name="Ohm R."/>
            <person name="Sun H."/>
            <person name="Tunlid A."/>
            <person name="Henrissat B."/>
            <person name="Grigoriev I.V."/>
            <person name="Hibbett D.S."/>
            <person name="Martin F."/>
        </authorList>
    </citation>
    <scope>NUCLEOTIDE SEQUENCE [LARGE SCALE GENOMIC DNA]</scope>
    <source>
        <strain evidence="2">Marx 270</strain>
    </source>
</reference>
<proteinExistence type="predicted"/>
<dbReference type="Proteomes" id="UP000054217">
    <property type="component" value="Unassembled WGS sequence"/>
</dbReference>
<evidence type="ECO:0000313" key="2">
    <source>
        <dbReference type="Proteomes" id="UP000054217"/>
    </source>
</evidence>
<name>A0A0C3NRM7_PISTI</name>